<feature type="compositionally biased region" description="Low complexity" evidence="1">
    <location>
        <begin position="508"/>
        <end position="521"/>
    </location>
</feature>
<feature type="region of interest" description="Disordered" evidence="1">
    <location>
        <begin position="610"/>
        <end position="735"/>
    </location>
</feature>
<feature type="region of interest" description="Disordered" evidence="1">
    <location>
        <begin position="156"/>
        <end position="178"/>
    </location>
</feature>
<evidence type="ECO:0000313" key="3">
    <source>
        <dbReference type="Proteomes" id="UP001162060"/>
    </source>
</evidence>
<evidence type="ECO:0000256" key="1">
    <source>
        <dbReference type="SAM" id="MobiDB-lite"/>
    </source>
</evidence>
<reference evidence="2" key="1">
    <citation type="submission" date="2024-01" db="EMBL/GenBank/DDBJ databases">
        <authorList>
            <person name="Webb A."/>
        </authorList>
    </citation>
    <scope>NUCLEOTIDE SEQUENCE</scope>
    <source>
        <strain evidence="2">Pm1</strain>
    </source>
</reference>
<evidence type="ECO:0000313" key="2">
    <source>
        <dbReference type="EMBL" id="CAK7918377.1"/>
    </source>
</evidence>
<feature type="compositionally biased region" description="Polar residues" evidence="1">
    <location>
        <begin position="678"/>
        <end position="699"/>
    </location>
</feature>
<dbReference type="Proteomes" id="UP001162060">
    <property type="component" value="Unassembled WGS sequence"/>
</dbReference>
<protein>
    <submittedName>
        <fullName evidence="2">Uncharacterized protein</fullName>
    </submittedName>
</protein>
<sequence length="735" mass="82523">MDHIETQDPFGFVGSHVVRKLQRKGQEEHGWLTRYDEALDCYTLFVPGGGKPVLLSRGEVMKFLSAPNIELYDDDHDTFPPPVKDLTTSRYLGVQLRRNRQGVSGNDKRMEKAVRGHVKCFLPFGDRYSVEYEDGSTEEISESAVIDGMIALIKSPPFSSPSRSKTRNRSVRKRESGGCTNEVMHETVRGKRQRVNAARNLETSKIPPESVAVLGKEVSKQQNDVVLVDLTEAEADKDQETEPAPNILDNMSSAAGSATRENSLEMASHAPEEFAHVVEGKVAEKRTVVETQKCPDEADDSEIVATTTPAAVARVEAQKASRFYVVDSKPHVAMEPLPTRAMAFEFLRALLLRVLDCQEVCGVKTARQFELLRNLDVRPHDAVVRFTEADGLLVLNHLLNSFAAKEGHDKNEEDVDTGDERESVRKQFERDDELFNVLKIVAMLPTPSRNQVIASNIGKTINILSKTRRPPGRIRVLPICITALAKWIKTSWIKNIPASKWTHEASVRAQQSAGRPQQQARRGGRGRHGTFSGRPSFQLNRQQTPQEGCHTPRGSTPIPGHSRSKEAMHAQLPVSRYARNSLKPDWMRQKEKLSRSRFCIDDNKNVDTRLYRDNRAHRPMNVPVIAPPSQVLSKQTTNSDQHEDAGGPDGVFGRPQKLRFGKRWSTQEFRSQDPPDTLRQTSGYSYSMSSNGRSQYSQHHSVRVRPVPYSSRRPRPILRPVSRYKDGPVIDSAGT</sequence>
<accession>A0AAV1TDR3</accession>
<gene>
    <name evidence="2" type="ORF">PM001_LOCUS5781</name>
</gene>
<feature type="compositionally biased region" description="Polar residues" evidence="1">
    <location>
        <begin position="630"/>
        <end position="639"/>
    </location>
</feature>
<feature type="compositionally biased region" description="Polar residues" evidence="1">
    <location>
        <begin position="533"/>
        <end position="546"/>
    </location>
</feature>
<proteinExistence type="predicted"/>
<dbReference type="EMBL" id="CAKLBY020000047">
    <property type="protein sequence ID" value="CAK7918377.1"/>
    <property type="molecule type" value="Genomic_DNA"/>
</dbReference>
<comment type="caution">
    <text evidence="2">The sequence shown here is derived from an EMBL/GenBank/DDBJ whole genome shotgun (WGS) entry which is preliminary data.</text>
</comment>
<organism evidence="2 3">
    <name type="scientific">Peronospora matthiolae</name>
    <dbReference type="NCBI Taxonomy" id="2874970"/>
    <lineage>
        <taxon>Eukaryota</taxon>
        <taxon>Sar</taxon>
        <taxon>Stramenopiles</taxon>
        <taxon>Oomycota</taxon>
        <taxon>Peronosporomycetes</taxon>
        <taxon>Peronosporales</taxon>
        <taxon>Peronosporaceae</taxon>
        <taxon>Peronospora</taxon>
    </lineage>
</organism>
<dbReference type="AlphaFoldDB" id="A0AAV1TDR3"/>
<name>A0AAV1TDR3_9STRA</name>
<feature type="region of interest" description="Disordered" evidence="1">
    <location>
        <begin position="504"/>
        <end position="570"/>
    </location>
</feature>